<gene>
    <name evidence="6" type="ORF">ILEXP_LOCUS16350</name>
</gene>
<feature type="non-terminal residue" evidence="6">
    <location>
        <position position="1"/>
    </location>
</feature>
<keyword evidence="2" id="KW-0539">Nucleus</keyword>
<feature type="coiled-coil region" evidence="5">
    <location>
        <begin position="3"/>
        <end position="30"/>
    </location>
</feature>
<proteinExistence type="inferred from homology"/>
<organism evidence="6 7">
    <name type="scientific">Ilex paraguariensis</name>
    <name type="common">yerba mate</name>
    <dbReference type="NCBI Taxonomy" id="185542"/>
    <lineage>
        <taxon>Eukaryota</taxon>
        <taxon>Viridiplantae</taxon>
        <taxon>Streptophyta</taxon>
        <taxon>Embryophyta</taxon>
        <taxon>Tracheophyta</taxon>
        <taxon>Spermatophyta</taxon>
        <taxon>Magnoliopsida</taxon>
        <taxon>eudicotyledons</taxon>
        <taxon>Gunneridae</taxon>
        <taxon>Pentapetalae</taxon>
        <taxon>asterids</taxon>
        <taxon>campanulids</taxon>
        <taxon>Aquifoliales</taxon>
        <taxon>Aquifoliaceae</taxon>
        <taxon>Ilex</taxon>
    </lineage>
</organism>
<evidence type="ECO:0000313" key="6">
    <source>
        <dbReference type="EMBL" id="CAK9148414.1"/>
    </source>
</evidence>
<evidence type="ECO:0000256" key="3">
    <source>
        <dbReference type="ARBA" id="ARBA00024186"/>
    </source>
</evidence>
<sequence length="133" mass="16262">AAFTRELRELNEEKEKLEKLRHSEKEWLRKGILATQDYIKRELDVVEVEKESFAATMRHEQLVLSEKARNEHSQLIRAFELRRMDLEIDMHNKQEEIEKGLYRRERVNEEEREKELTRISNLREVVEKEIQEM</sequence>
<dbReference type="AlphaFoldDB" id="A0ABC8RU34"/>
<comment type="caution">
    <text evidence="6">The sequence shown here is derived from an EMBL/GenBank/DDBJ whole genome shotgun (WGS) entry which is preliminary data.</text>
</comment>
<name>A0ABC8RU34_9AQUA</name>
<comment type="similarity">
    <text evidence="4">Belongs to the CRWN family.</text>
</comment>
<dbReference type="PANTHER" id="PTHR31908">
    <property type="entry name" value="PROTEIN CROWDED NUCLEI 4"/>
    <property type="match status" value="1"/>
</dbReference>
<evidence type="ECO:0000313" key="7">
    <source>
        <dbReference type="Proteomes" id="UP001642360"/>
    </source>
</evidence>
<accession>A0ABC8RU34</accession>
<dbReference type="EMBL" id="CAUOFW020001747">
    <property type="protein sequence ID" value="CAK9148414.1"/>
    <property type="molecule type" value="Genomic_DNA"/>
</dbReference>
<comment type="subcellular location">
    <subcellularLocation>
        <location evidence="3">Nucleus lamina</location>
    </subcellularLocation>
</comment>
<evidence type="ECO:0000256" key="1">
    <source>
        <dbReference type="ARBA" id="ARBA00023054"/>
    </source>
</evidence>
<evidence type="ECO:0000256" key="4">
    <source>
        <dbReference type="ARBA" id="ARBA00024208"/>
    </source>
</evidence>
<protein>
    <submittedName>
        <fullName evidence="6">Uncharacterized protein</fullName>
    </submittedName>
</protein>
<reference evidence="6 7" key="1">
    <citation type="submission" date="2024-02" db="EMBL/GenBank/DDBJ databases">
        <authorList>
            <person name="Vignale AGUSTIN F."/>
            <person name="Sosa J E."/>
            <person name="Modenutti C."/>
        </authorList>
    </citation>
    <scope>NUCLEOTIDE SEQUENCE [LARGE SCALE GENOMIC DNA]</scope>
</reference>
<evidence type="ECO:0000256" key="2">
    <source>
        <dbReference type="ARBA" id="ARBA00023242"/>
    </source>
</evidence>
<dbReference type="Proteomes" id="UP001642360">
    <property type="component" value="Unassembled WGS sequence"/>
</dbReference>
<keyword evidence="7" id="KW-1185">Reference proteome</keyword>
<keyword evidence="1 5" id="KW-0175">Coiled coil</keyword>
<dbReference type="InterPro" id="IPR040418">
    <property type="entry name" value="CRWN"/>
</dbReference>
<feature type="non-terminal residue" evidence="6">
    <location>
        <position position="133"/>
    </location>
</feature>
<dbReference type="PANTHER" id="PTHR31908:SF9">
    <property type="entry name" value="PROTEIN CROWDED NUCLEI 3"/>
    <property type="match status" value="1"/>
</dbReference>
<evidence type="ECO:0000256" key="5">
    <source>
        <dbReference type="SAM" id="Coils"/>
    </source>
</evidence>
<dbReference type="GO" id="GO:0005652">
    <property type="term" value="C:nuclear lamina"/>
    <property type="evidence" value="ECO:0007669"/>
    <property type="project" value="UniProtKB-SubCell"/>
</dbReference>